<dbReference type="RefSeq" id="WP_076232138.1">
    <property type="nucleotide sequence ID" value="NZ_JAOQIO010000107.1"/>
</dbReference>
<accession>A0ABT2UPR1</accession>
<evidence type="ECO:0000313" key="2">
    <source>
        <dbReference type="Proteomes" id="UP001652445"/>
    </source>
</evidence>
<gene>
    <name evidence="1" type="ORF">OB236_31435</name>
</gene>
<dbReference type="EMBL" id="JAOQIO010000107">
    <property type="protein sequence ID" value="MCU6796648.1"/>
    <property type="molecule type" value="Genomic_DNA"/>
</dbReference>
<keyword evidence="2" id="KW-1185">Reference proteome</keyword>
<dbReference type="Proteomes" id="UP001652445">
    <property type="component" value="Unassembled WGS sequence"/>
</dbReference>
<comment type="caution">
    <text evidence="1">The sequence shown here is derived from an EMBL/GenBank/DDBJ whole genome shotgun (WGS) entry which is preliminary data.</text>
</comment>
<protein>
    <submittedName>
        <fullName evidence="1">Uncharacterized protein</fullName>
    </submittedName>
</protein>
<sequence>MGKLLRFVGMLLILCILLLGVSYAYAQPDRLLDLNYSEISVRDKLTDMLANRRLEVVLTESEVNDLLKKTLSSRAQLNEDWKLSGAQFNLKGNQWTADVTLMYKDKWPIGAQLFFTVKWEDPFLTATHTGTQIKQLSVPMDWFQLQPLQIPLNDYLPKPAGIRAVTFQDNVVRLALRRR</sequence>
<evidence type="ECO:0000313" key="1">
    <source>
        <dbReference type="EMBL" id="MCU6796648.1"/>
    </source>
</evidence>
<proteinExistence type="predicted"/>
<name>A0ABT2UPR1_9BACL</name>
<organism evidence="1 2">
    <name type="scientific">Paenibacillus baimaensis</name>
    <dbReference type="NCBI Taxonomy" id="2982185"/>
    <lineage>
        <taxon>Bacteria</taxon>
        <taxon>Bacillati</taxon>
        <taxon>Bacillota</taxon>
        <taxon>Bacilli</taxon>
        <taxon>Bacillales</taxon>
        <taxon>Paenibacillaceae</taxon>
        <taxon>Paenibacillus</taxon>
    </lineage>
</organism>
<reference evidence="1 2" key="1">
    <citation type="submission" date="2022-09" db="EMBL/GenBank/DDBJ databases">
        <authorList>
            <person name="Han X.L."/>
            <person name="Wang Q."/>
            <person name="Lu T."/>
        </authorList>
    </citation>
    <scope>NUCLEOTIDE SEQUENCE [LARGE SCALE GENOMIC DNA]</scope>
    <source>
        <strain evidence="1 2">WQ 127069</strain>
    </source>
</reference>